<comment type="caution">
    <text evidence="2">The sequence shown here is derived from an EMBL/GenBank/DDBJ whole genome shotgun (WGS) entry which is preliminary data.</text>
</comment>
<keyword evidence="1" id="KW-0472">Membrane</keyword>
<feature type="transmembrane region" description="Helical" evidence="1">
    <location>
        <begin position="7"/>
        <end position="29"/>
    </location>
</feature>
<gene>
    <name evidence="2" type="ORF">ENJ12_04675</name>
</gene>
<evidence type="ECO:0000313" key="2">
    <source>
        <dbReference type="EMBL" id="HEC06119.1"/>
    </source>
</evidence>
<keyword evidence="1" id="KW-1133">Transmembrane helix</keyword>
<reference evidence="2" key="1">
    <citation type="journal article" date="2020" name="mSystems">
        <title>Genome- and Community-Level Interaction Insights into Carbon Utilization and Element Cycling Functions of Hydrothermarchaeota in Hydrothermal Sediment.</title>
        <authorList>
            <person name="Zhou Z."/>
            <person name="Liu Y."/>
            <person name="Xu W."/>
            <person name="Pan J."/>
            <person name="Luo Z.H."/>
            <person name="Li M."/>
        </authorList>
    </citation>
    <scope>NUCLEOTIDE SEQUENCE [LARGE SCALE GENOMIC DNA]</scope>
    <source>
        <strain evidence="2">HyVt-458</strain>
    </source>
</reference>
<proteinExistence type="predicted"/>
<organism evidence="2">
    <name type="scientific">Thiolapillus brandeum</name>
    <dbReference type="NCBI Taxonomy" id="1076588"/>
    <lineage>
        <taxon>Bacteria</taxon>
        <taxon>Pseudomonadati</taxon>
        <taxon>Pseudomonadota</taxon>
        <taxon>Gammaproteobacteria</taxon>
        <taxon>Chromatiales</taxon>
        <taxon>Sedimenticolaceae</taxon>
        <taxon>Thiolapillus</taxon>
    </lineage>
</organism>
<dbReference type="EMBL" id="DRLF01000171">
    <property type="protein sequence ID" value="HEC06119.1"/>
    <property type="molecule type" value="Genomic_DNA"/>
</dbReference>
<feature type="non-terminal residue" evidence="2">
    <location>
        <position position="133"/>
    </location>
</feature>
<dbReference type="Proteomes" id="UP000886339">
    <property type="component" value="Unassembled WGS sequence"/>
</dbReference>
<keyword evidence="1" id="KW-0812">Transmembrane</keyword>
<evidence type="ECO:0000256" key="1">
    <source>
        <dbReference type="SAM" id="Phobius"/>
    </source>
</evidence>
<feature type="transmembrane region" description="Helical" evidence="1">
    <location>
        <begin position="41"/>
        <end position="59"/>
    </location>
</feature>
<accession>A0A831RW84</accession>
<dbReference type="AlphaFoldDB" id="A0A831RW84"/>
<protein>
    <submittedName>
        <fullName evidence="2">Uncharacterized protein</fullName>
    </submittedName>
</protein>
<name>A0A831RW84_9GAMM</name>
<sequence>MKTFRENLIYLSLTATVVVGGYAFLRYAYRVMDQMPFTQEIVLIILGTVATVLITAMLLNKQTEVELKKEQSIKFIELKSEIYMDFISHMEQLMLDKAVTEQDHVRLQFLTHKLAMVASPAVLEQYQQFLEVF</sequence>